<feature type="transmembrane region" description="Helical" evidence="8">
    <location>
        <begin position="148"/>
        <end position="168"/>
    </location>
</feature>
<evidence type="ECO:0000313" key="9">
    <source>
        <dbReference type="EMBL" id="TWU04556.1"/>
    </source>
</evidence>
<protein>
    <recommendedName>
        <fullName evidence="11">Glycosyltransferase RgtA/B/C/D-like domain-containing protein</fullName>
    </recommendedName>
</protein>
<dbReference type="GO" id="GO:0016763">
    <property type="term" value="F:pentosyltransferase activity"/>
    <property type="evidence" value="ECO:0007669"/>
    <property type="project" value="TreeGrafter"/>
</dbReference>
<keyword evidence="3" id="KW-0328">Glycosyltransferase</keyword>
<evidence type="ECO:0000256" key="4">
    <source>
        <dbReference type="ARBA" id="ARBA00022679"/>
    </source>
</evidence>
<evidence type="ECO:0000256" key="2">
    <source>
        <dbReference type="ARBA" id="ARBA00022475"/>
    </source>
</evidence>
<evidence type="ECO:0000256" key="6">
    <source>
        <dbReference type="ARBA" id="ARBA00022989"/>
    </source>
</evidence>
<keyword evidence="2" id="KW-1003">Cell membrane</keyword>
<reference evidence="9 10" key="1">
    <citation type="submission" date="2019-02" db="EMBL/GenBank/DDBJ databases">
        <title>Deep-cultivation of Planctomycetes and their phenomic and genomic characterization uncovers novel biology.</title>
        <authorList>
            <person name="Wiegand S."/>
            <person name="Jogler M."/>
            <person name="Boedeker C."/>
            <person name="Pinto D."/>
            <person name="Vollmers J."/>
            <person name="Rivas-Marin E."/>
            <person name="Kohn T."/>
            <person name="Peeters S.H."/>
            <person name="Heuer A."/>
            <person name="Rast P."/>
            <person name="Oberbeckmann S."/>
            <person name="Bunk B."/>
            <person name="Jeske O."/>
            <person name="Meyerdierks A."/>
            <person name="Storesund J.E."/>
            <person name="Kallscheuer N."/>
            <person name="Luecker S."/>
            <person name="Lage O.M."/>
            <person name="Pohl T."/>
            <person name="Merkel B.J."/>
            <person name="Hornburger P."/>
            <person name="Mueller R.-W."/>
            <person name="Bruemmer F."/>
            <person name="Labrenz M."/>
            <person name="Spormann A.M."/>
            <person name="Op Den Camp H."/>
            <person name="Overmann J."/>
            <person name="Amann R."/>
            <person name="Jetten M.S.M."/>
            <person name="Mascher T."/>
            <person name="Medema M.H."/>
            <person name="Devos D.P."/>
            <person name="Kaster A.-K."/>
            <person name="Ovreas L."/>
            <person name="Rohde M."/>
            <person name="Galperin M.Y."/>
            <person name="Jogler C."/>
        </authorList>
    </citation>
    <scope>NUCLEOTIDE SEQUENCE [LARGE SCALE GENOMIC DNA]</scope>
    <source>
        <strain evidence="9 10">Pla52n</strain>
    </source>
</reference>
<evidence type="ECO:0000256" key="1">
    <source>
        <dbReference type="ARBA" id="ARBA00004651"/>
    </source>
</evidence>
<dbReference type="GO" id="GO:0009103">
    <property type="term" value="P:lipopolysaccharide biosynthetic process"/>
    <property type="evidence" value="ECO:0007669"/>
    <property type="project" value="UniProtKB-ARBA"/>
</dbReference>
<evidence type="ECO:0008006" key="11">
    <source>
        <dbReference type="Google" id="ProtNLM"/>
    </source>
</evidence>
<gene>
    <name evidence="9" type="ORF">Pla52n_25980</name>
</gene>
<keyword evidence="5 8" id="KW-0812">Transmembrane</keyword>
<comment type="subcellular location">
    <subcellularLocation>
        <location evidence="1">Cell membrane</location>
        <topology evidence="1">Multi-pass membrane protein</topology>
    </subcellularLocation>
</comment>
<evidence type="ECO:0000256" key="5">
    <source>
        <dbReference type="ARBA" id="ARBA00022692"/>
    </source>
</evidence>
<dbReference type="InterPro" id="IPR050297">
    <property type="entry name" value="LipidA_mod_glycosyltrf_83"/>
</dbReference>
<keyword evidence="7 8" id="KW-0472">Membrane</keyword>
<name>A0A5C6AZV1_9BACT</name>
<dbReference type="Proteomes" id="UP000320176">
    <property type="component" value="Unassembled WGS sequence"/>
</dbReference>
<feature type="transmembrane region" description="Helical" evidence="8">
    <location>
        <begin position="114"/>
        <end position="136"/>
    </location>
</feature>
<comment type="caution">
    <text evidence="9">The sequence shown here is derived from an EMBL/GenBank/DDBJ whole genome shotgun (WGS) entry which is preliminary data.</text>
</comment>
<evidence type="ECO:0000256" key="3">
    <source>
        <dbReference type="ARBA" id="ARBA00022676"/>
    </source>
</evidence>
<keyword evidence="4" id="KW-0808">Transferase</keyword>
<keyword evidence="10" id="KW-1185">Reference proteome</keyword>
<evidence type="ECO:0000313" key="10">
    <source>
        <dbReference type="Proteomes" id="UP000320176"/>
    </source>
</evidence>
<feature type="transmembrane region" description="Helical" evidence="8">
    <location>
        <begin position="69"/>
        <end position="93"/>
    </location>
</feature>
<dbReference type="PANTHER" id="PTHR33908:SF11">
    <property type="entry name" value="MEMBRANE PROTEIN"/>
    <property type="match status" value="1"/>
</dbReference>
<dbReference type="AlphaFoldDB" id="A0A5C6AZV1"/>
<evidence type="ECO:0000256" key="8">
    <source>
        <dbReference type="SAM" id="Phobius"/>
    </source>
</evidence>
<dbReference type="EMBL" id="SJPN01000003">
    <property type="protein sequence ID" value="TWU04556.1"/>
    <property type="molecule type" value="Genomic_DNA"/>
</dbReference>
<keyword evidence="6 8" id="KW-1133">Transmembrane helix</keyword>
<feature type="transmembrane region" description="Helical" evidence="8">
    <location>
        <begin position="232"/>
        <end position="250"/>
    </location>
</feature>
<feature type="transmembrane region" description="Helical" evidence="8">
    <location>
        <begin position="180"/>
        <end position="199"/>
    </location>
</feature>
<sequence>MAALLIRAVVCLGSLDRFSSDPDAYRAIAETIAVDGVFGLDGGGEPRPTAFRPPLYPYLLSWWVTDGKLTSITVATLHTLLGSLTIVLAYWTAQRLIASPPGEKDLFKKNSAKTTGRCSAWAPWLAAGLVAIDPILLKHCQQVMTETLAVFLVVTVLCVWSIWVRVSAKRSDSGEQSASSMFQTILLSGLLGVLLALAYLCRPTFLVWSVFMILMTLVWLRRSGYRWTQSIIAVLPILLVTCGTVAAWTARNARAVGHPIWATSHGGYTLLLGNNESFYDYLSQHRFGQAWDATHFLNAYQHRYDGDPNTEAFWEKDWTGPPENQYPVTEHDDDRRCYDAAVATIRRRPGAFVWSCVVRVFRLLSPFPHNTAVSSRTVTIVVGAFYLLIYAAVVRACFVHRKKVFGAMCWPIWALLLSLILVHSLYWSNMRMRAPAIPGIAILASLALCKRSEVQADEVQEIDENGSSKTG</sequence>
<evidence type="ECO:0000256" key="7">
    <source>
        <dbReference type="ARBA" id="ARBA00023136"/>
    </source>
</evidence>
<accession>A0A5C6AZV1</accession>
<dbReference type="GO" id="GO:0005886">
    <property type="term" value="C:plasma membrane"/>
    <property type="evidence" value="ECO:0007669"/>
    <property type="project" value="UniProtKB-SubCell"/>
</dbReference>
<feature type="transmembrane region" description="Helical" evidence="8">
    <location>
        <begin position="405"/>
        <end position="426"/>
    </location>
</feature>
<dbReference type="PANTHER" id="PTHR33908">
    <property type="entry name" value="MANNOSYLTRANSFERASE YKCB-RELATED"/>
    <property type="match status" value="1"/>
</dbReference>
<organism evidence="9 10">
    <name type="scientific">Stieleria varia</name>
    <dbReference type="NCBI Taxonomy" id="2528005"/>
    <lineage>
        <taxon>Bacteria</taxon>
        <taxon>Pseudomonadati</taxon>
        <taxon>Planctomycetota</taxon>
        <taxon>Planctomycetia</taxon>
        <taxon>Pirellulales</taxon>
        <taxon>Pirellulaceae</taxon>
        <taxon>Stieleria</taxon>
    </lineage>
</organism>
<proteinExistence type="predicted"/>
<feature type="transmembrane region" description="Helical" evidence="8">
    <location>
        <begin position="373"/>
        <end position="393"/>
    </location>
</feature>